<dbReference type="NCBIfam" id="TIGR01926">
    <property type="entry name" value="peroxid_rel"/>
    <property type="match status" value="1"/>
</dbReference>
<dbReference type="AlphaFoldDB" id="A0A437GUL0"/>
<dbReference type="InterPro" id="IPR029032">
    <property type="entry name" value="AhpD-like"/>
</dbReference>
<dbReference type="Pfam" id="PF02627">
    <property type="entry name" value="CMD"/>
    <property type="match status" value="1"/>
</dbReference>
<protein>
    <submittedName>
        <fullName evidence="2">Peroxidase</fullName>
    </submittedName>
</protein>
<proteinExistence type="predicted"/>
<dbReference type="InterPro" id="IPR004675">
    <property type="entry name" value="AhpD_core"/>
</dbReference>
<dbReference type="PANTHER" id="PTHR35446:SF2">
    <property type="entry name" value="CARBOXYMUCONOLACTONE DECARBOXYLASE-LIKE DOMAIN-CONTAINING PROTEIN"/>
    <property type="match status" value="1"/>
</dbReference>
<keyword evidence="2" id="KW-0575">Peroxidase</keyword>
<sequence>MPFLTYLKGDGLGEVLDRERERYAGFMLMGQQIMIEDAELSTVDRELIAAYVSALNDCSFCHGTHEAIARAFGADPVVLATMIADPASDKIPPKLSALLVYAKKLTETPSRLTQADADRVLAGGWSEQALSDLVAVVAYFAMANRLADGHGIEALDKAGNQAVANFVKDNGYPMIERIMAPIGKQSV</sequence>
<name>A0A437GUL0_9SPHN</name>
<dbReference type="InterPro" id="IPR003779">
    <property type="entry name" value="CMD-like"/>
</dbReference>
<evidence type="ECO:0000313" key="3">
    <source>
        <dbReference type="Proteomes" id="UP000283003"/>
    </source>
</evidence>
<dbReference type="PANTHER" id="PTHR35446">
    <property type="entry name" value="SI:CH211-175M2.5"/>
    <property type="match status" value="1"/>
</dbReference>
<reference evidence="2 3" key="1">
    <citation type="submission" date="2018-12" db="EMBL/GenBank/DDBJ databases">
        <title>Croceicoccus ponticola sp. nov., a lipolytic bacterium isolated from seawater.</title>
        <authorList>
            <person name="Yoon J.-H."/>
        </authorList>
    </citation>
    <scope>NUCLEOTIDE SEQUENCE [LARGE SCALE GENOMIC DNA]</scope>
    <source>
        <strain evidence="2 3">GM-16</strain>
    </source>
</reference>
<evidence type="ECO:0000313" key="2">
    <source>
        <dbReference type="EMBL" id="RVQ65164.1"/>
    </source>
</evidence>
<comment type="caution">
    <text evidence="2">The sequence shown here is derived from an EMBL/GenBank/DDBJ whole genome shotgun (WGS) entry which is preliminary data.</text>
</comment>
<accession>A0A437GUL0</accession>
<keyword evidence="2" id="KW-0560">Oxidoreductase</keyword>
<dbReference type="OrthoDB" id="9801997at2"/>
<organism evidence="2 3">
    <name type="scientific">Croceicoccus ponticola</name>
    <dbReference type="NCBI Taxonomy" id="2217664"/>
    <lineage>
        <taxon>Bacteria</taxon>
        <taxon>Pseudomonadati</taxon>
        <taxon>Pseudomonadota</taxon>
        <taxon>Alphaproteobacteria</taxon>
        <taxon>Sphingomonadales</taxon>
        <taxon>Erythrobacteraceae</taxon>
        <taxon>Croceicoccus</taxon>
    </lineage>
</organism>
<dbReference type="RefSeq" id="WP_127613582.1">
    <property type="nucleotide sequence ID" value="NZ_RXOL01000009.1"/>
</dbReference>
<dbReference type="GO" id="GO:0051920">
    <property type="term" value="F:peroxiredoxin activity"/>
    <property type="evidence" value="ECO:0007669"/>
    <property type="project" value="InterPro"/>
</dbReference>
<dbReference type="Gene3D" id="1.20.1290.10">
    <property type="entry name" value="AhpD-like"/>
    <property type="match status" value="1"/>
</dbReference>
<keyword evidence="3" id="KW-1185">Reference proteome</keyword>
<dbReference type="SUPFAM" id="SSF69118">
    <property type="entry name" value="AhpD-like"/>
    <property type="match status" value="1"/>
</dbReference>
<dbReference type="Proteomes" id="UP000283003">
    <property type="component" value="Unassembled WGS sequence"/>
</dbReference>
<evidence type="ECO:0000259" key="1">
    <source>
        <dbReference type="Pfam" id="PF02627"/>
    </source>
</evidence>
<gene>
    <name evidence="2" type="ORF">EKN06_14265</name>
</gene>
<dbReference type="InterPro" id="IPR010195">
    <property type="entry name" value="Uncharacterised_peroxidase-rel"/>
</dbReference>
<dbReference type="NCBIfam" id="TIGR00778">
    <property type="entry name" value="ahpD_dom"/>
    <property type="match status" value="1"/>
</dbReference>
<feature type="domain" description="Carboxymuconolactone decarboxylase-like" evidence="1">
    <location>
        <begin position="23"/>
        <end position="95"/>
    </location>
</feature>
<dbReference type="EMBL" id="RXOL01000009">
    <property type="protein sequence ID" value="RVQ65164.1"/>
    <property type="molecule type" value="Genomic_DNA"/>
</dbReference>